<dbReference type="PATRIC" id="fig|1245469.3.peg.4392"/>
<evidence type="ECO:0000313" key="6">
    <source>
        <dbReference type="Proteomes" id="UP000011841"/>
    </source>
</evidence>
<dbReference type="SUPFAM" id="SSF52540">
    <property type="entry name" value="P-loop containing nucleoside triphosphate hydrolases"/>
    <property type="match status" value="1"/>
</dbReference>
<dbReference type="HOGENOM" id="CLU_612364_0_0_5"/>
<accession>M4ZAC6</accession>
<dbReference type="CDD" id="cd19481">
    <property type="entry name" value="RecA-like_protease"/>
    <property type="match status" value="1"/>
</dbReference>
<keyword evidence="2" id="KW-0547">Nucleotide-binding</keyword>
<dbReference type="InterPro" id="IPR003593">
    <property type="entry name" value="AAA+_ATPase"/>
</dbReference>
<dbReference type="EMBL" id="AP012603">
    <property type="protein sequence ID" value="BAM90276.1"/>
    <property type="molecule type" value="Genomic_DNA"/>
</dbReference>
<dbReference type="Gene3D" id="3.40.50.300">
    <property type="entry name" value="P-loop containing nucleotide triphosphate hydrolases"/>
    <property type="match status" value="1"/>
</dbReference>
<dbReference type="STRING" id="1245469.S58_42910"/>
<proteinExistence type="inferred from homology"/>
<dbReference type="InterPro" id="IPR027417">
    <property type="entry name" value="P-loop_NTPase"/>
</dbReference>
<dbReference type="InterPro" id="IPR003959">
    <property type="entry name" value="ATPase_AAA_core"/>
</dbReference>
<evidence type="ECO:0000256" key="1">
    <source>
        <dbReference type="ARBA" id="ARBA00006914"/>
    </source>
</evidence>
<dbReference type="PANTHER" id="PTHR23073">
    <property type="entry name" value="26S PROTEASOME REGULATORY SUBUNIT"/>
    <property type="match status" value="1"/>
</dbReference>
<dbReference type="Proteomes" id="UP000011841">
    <property type="component" value="Chromosome"/>
</dbReference>
<sequence>MVSALEQNATDLEGELTWLAQLIDARFKLYFNLEGAEPTAAPEPPDLSQSPSPYATLLRELECDFADRVALVLALTPHLRPQILDVFFTRNQTFDRRFSEFGGVRKDSDGEFWPTGETLAFIIGGIDLAARFRLQALFEPDHPFARRGLLRAATSGGDEPPMKARLALSEDALALFTRGEQRRPSFGAHFPAQLVETGLDWSDLVLHPATRQGLGQIESWIAHGHTLMHDWRMAAKLRPGYRSLFYGPPGTGKTMTACLLGKSTGRHVYRVDLSMVVSKFIGETEKNLAAVFNQAEGRNWILLFDEADALFGKRSETRDAHDRYANQEIAFLLQRIESFDGIAILASNLRDNIDDAFARRFESVIYFPLPRPEEREQLWRQGFSAKAQFAGDLDLSKIARDYTLSGGSIMNVIRLASLQSLKENERPIGRDDLVAAIRTEMIKEGRAA</sequence>
<evidence type="ECO:0000313" key="5">
    <source>
        <dbReference type="EMBL" id="BAM90276.1"/>
    </source>
</evidence>
<keyword evidence="3" id="KW-0067">ATP-binding</keyword>
<dbReference type="SMART" id="SM00382">
    <property type="entry name" value="AAA"/>
    <property type="match status" value="1"/>
</dbReference>
<dbReference type="GO" id="GO:0005524">
    <property type="term" value="F:ATP binding"/>
    <property type="evidence" value="ECO:0007669"/>
    <property type="project" value="UniProtKB-KW"/>
</dbReference>
<evidence type="ECO:0000259" key="4">
    <source>
        <dbReference type="SMART" id="SM00382"/>
    </source>
</evidence>
<protein>
    <submittedName>
        <fullName evidence="5">AAA ATPase, central region</fullName>
    </submittedName>
</protein>
<evidence type="ECO:0000256" key="3">
    <source>
        <dbReference type="ARBA" id="ARBA00022840"/>
    </source>
</evidence>
<organism evidence="5 6">
    <name type="scientific">Bradyrhizobium oligotrophicum S58</name>
    <dbReference type="NCBI Taxonomy" id="1245469"/>
    <lineage>
        <taxon>Bacteria</taxon>
        <taxon>Pseudomonadati</taxon>
        <taxon>Pseudomonadota</taxon>
        <taxon>Alphaproteobacteria</taxon>
        <taxon>Hyphomicrobiales</taxon>
        <taxon>Nitrobacteraceae</taxon>
        <taxon>Bradyrhizobium</taxon>
    </lineage>
</organism>
<dbReference type="AlphaFoldDB" id="M4ZAC6"/>
<dbReference type="Pfam" id="PF00004">
    <property type="entry name" value="AAA"/>
    <property type="match status" value="1"/>
</dbReference>
<dbReference type="GO" id="GO:0016887">
    <property type="term" value="F:ATP hydrolysis activity"/>
    <property type="evidence" value="ECO:0007669"/>
    <property type="project" value="InterPro"/>
</dbReference>
<comment type="similarity">
    <text evidence="1">Belongs to the AAA ATPase family.</text>
</comment>
<evidence type="ECO:0000256" key="2">
    <source>
        <dbReference type="ARBA" id="ARBA00022741"/>
    </source>
</evidence>
<keyword evidence="6" id="KW-1185">Reference proteome</keyword>
<dbReference type="InterPro" id="IPR050221">
    <property type="entry name" value="26S_Proteasome_ATPase"/>
</dbReference>
<name>M4ZAC6_9BRAD</name>
<dbReference type="KEGG" id="aol:S58_42910"/>
<gene>
    <name evidence="5" type="ORF">S58_42910</name>
</gene>
<reference evidence="5 6" key="1">
    <citation type="journal article" date="2013" name="Appl. Environ. Microbiol.">
        <title>Genome analysis suggests that the soil oligotrophic bacterium Agromonas oligotrophica (Bradyrhizobium oligotrophicum) is a nitrogen-fixing symbiont of Aeschynomene indica.</title>
        <authorList>
            <person name="Okubo T."/>
            <person name="Fukushima S."/>
            <person name="Itakura M."/>
            <person name="Oshima K."/>
            <person name="Longtonglang A."/>
            <person name="Teaumroong N."/>
            <person name="Mitsui H."/>
            <person name="Hattori M."/>
            <person name="Hattori R."/>
            <person name="Hattori T."/>
            <person name="Minamisawa K."/>
        </authorList>
    </citation>
    <scope>NUCLEOTIDE SEQUENCE [LARGE SCALE GENOMIC DNA]</scope>
    <source>
        <strain evidence="5 6">S58</strain>
    </source>
</reference>
<feature type="domain" description="AAA+ ATPase" evidence="4">
    <location>
        <begin position="239"/>
        <end position="371"/>
    </location>
</feature>
<dbReference type="eggNOG" id="COG0464">
    <property type="taxonomic scope" value="Bacteria"/>
</dbReference>